<accession>A0A1M6T7U9</accession>
<organism evidence="2 3">
    <name type="scientific">Chishuiella changwenlii</name>
    <dbReference type="NCBI Taxonomy" id="1434701"/>
    <lineage>
        <taxon>Bacteria</taxon>
        <taxon>Pseudomonadati</taxon>
        <taxon>Bacteroidota</taxon>
        <taxon>Flavobacteriia</taxon>
        <taxon>Flavobacteriales</taxon>
        <taxon>Weeksellaceae</taxon>
        <taxon>Chishuiella</taxon>
    </lineage>
</organism>
<reference evidence="1" key="5">
    <citation type="submission" date="2024-05" db="EMBL/GenBank/DDBJ databases">
        <authorList>
            <person name="Sun Q."/>
            <person name="Zhou Y."/>
        </authorList>
    </citation>
    <scope>NUCLEOTIDE SEQUENCE</scope>
    <source>
        <strain evidence="1">CGMCC 1.12707</strain>
    </source>
</reference>
<name>A0A1M6T7U9_9FLAO</name>
<reference evidence="4" key="4">
    <citation type="journal article" date="2019" name="Int. J. Syst. Evol. Microbiol.">
        <title>The Global Catalogue of Microorganisms (GCM) 10K type strain sequencing project: providing services to taxonomists for standard genome sequencing and annotation.</title>
        <authorList>
            <consortium name="The Broad Institute Genomics Platform"/>
            <consortium name="The Broad Institute Genome Sequencing Center for Infectious Disease"/>
            <person name="Wu L."/>
            <person name="Ma J."/>
        </authorList>
    </citation>
    <scope>NUCLEOTIDE SEQUENCE [LARGE SCALE GENOMIC DNA]</scope>
    <source>
        <strain evidence="4">CGMCC 1.12707</strain>
    </source>
</reference>
<dbReference type="Proteomes" id="UP000184120">
    <property type="component" value="Unassembled WGS sequence"/>
</dbReference>
<proteinExistence type="predicted"/>
<evidence type="ECO:0000313" key="4">
    <source>
        <dbReference type="Proteomes" id="UP000650994"/>
    </source>
</evidence>
<gene>
    <name evidence="1" type="ORF">GCM10010984_10920</name>
    <name evidence="2" type="ORF">SAMN05443634_101304</name>
</gene>
<evidence type="ECO:0000313" key="2">
    <source>
        <dbReference type="EMBL" id="SHK53112.1"/>
    </source>
</evidence>
<dbReference type="PANTHER" id="PTHR48098">
    <property type="entry name" value="ENTEROCHELIN ESTERASE-RELATED"/>
    <property type="match status" value="1"/>
</dbReference>
<dbReference type="InterPro" id="IPR029058">
    <property type="entry name" value="AB_hydrolase_fold"/>
</dbReference>
<dbReference type="AlphaFoldDB" id="A0A1M6T7U9"/>
<dbReference type="InterPro" id="IPR000801">
    <property type="entry name" value="Esterase-like"/>
</dbReference>
<dbReference type="STRING" id="1434701.SAMN05443634_101304"/>
<dbReference type="OrthoDB" id="9803578at2"/>
<dbReference type="GO" id="GO:0016747">
    <property type="term" value="F:acyltransferase activity, transferring groups other than amino-acyl groups"/>
    <property type="evidence" value="ECO:0007669"/>
    <property type="project" value="TreeGrafter"/>
</dbReference>
<dbReference type="Pfam" id="PF00756">
    <property type="entry name" value="Esterase"/>
    <property type="match status" value="1"/>
</dbReference>
<dbReference type="RefSeq" id="WP_072929175.1">
    <property type="nucleotide sequence ID" value="NZ_BMFL01000006.1"/>
</dbReference>
<dbReference type="EMBL" id="FRBH01000001">
    <property type="protein sequence ID" value="SHK53112.1"/>
    <property type="molecule type" value="Genomic_DNA"/>
</dbReference>
<keyword evidence="4" id="KW-1185">Reference proteome</keyword>
<reference evidence="3" key="3">
    <citation type="submission" date="2016-11" db="EMBL/GenBank/DDBJ databases">
        <authorList>
            <person name="Varghese N."/>
            <person name="Submissions S."/>
        </authorList>
    </citation>
    <scope>NUCLEOTIDE SEQUENCE [LARGE SCALE GENOMIC DNA]</scope>
    <source>
        <strain evidence="3">DSM 27989</strain>
    </source>
</reference>
<evidence type="ECO:0000313" key="3">
    <source>
        <dbReference type="Proteomes" id="UP000184120"/>
    </source>
</evidence>
<dbReference type="SUPFAM" id="SSF53474">
    <property type="entry name" value="alpha/beta-Hydrolases"/>
    <property type="match status" value="1"/>
</dbReference>
<evidence type="ECO:0000313" key="1">
    <source>
        <dbReference type="EMBL" id="GGE95201.1"/>
    </source>
</evidence>
<dbReference type="Gene3D" id="3.40.50.1820">
    <property type="entry name" value="alpha/beta hydrolase"/>
    <property type="match status" value="1"/>
</dbReference>
<dbReference type="InterPro" id="IPR050583">
    <property type="entry name" value="Mycobacterial_A85_antigen"/>
</dbReference>
<protein>
    <submittedName>
        <fullName evidence="1">Esterase</fullName>
    </submittedName>
    <submittedName>
        <fullName evidence="2">S-formylglutathione hydrolase FrmB</fullName>
    </submittedName>
</protein>
<dbReference type="Proteomes" id="UP000650994">
    <property type="component" value="Unassembled WGS sequence"/>
</dbReference>
<dbReference type="PANTHER" id="PTHR48098:SF1">
    <property type="entry name" value="DIACYLGLYCEROL ACYLTRANSFERASE_MYCOLYLTRANSFERASE AG85A"/>
    <property type="match status" value="1"/>
</dbReference>
<keyword evidence="2" id="KW-0378">Hydrolase</keyword>
<dbReference type="EMBL" id="BMFL01000006">
    <property type="protein sequence ID" value="GGE95201.1"/>
    <property type="molecule type" value="Genomic_DNA"/>
</dbReference>
<sequence>MKILNNLLLVIVMAITVSAQEVVRKNIHSNKMNKDVKTIIIVPKLQKEKKYKTVYILHGFSASPERAYEHDIPNLEKLAEKYQTIYILPDGNYSSWYVDSPIDSKSQYETFIGEELVHYIDENYPTERNKNSRGILGWSMGGYGALSIGLAKHETFSAVGSVCGALDFNRFGASYHNYQVDSVLGDLKKLPSQYFTFNKIGQMKANAQYYIIDCGTEDSEMIEMNRDFHQRLTKEKVEHLYIESPGVHNPDYWRKALGNQLALFNEHFDKL</sequence>
<reference evidence="2" key="2">
    <citation type="submission" date="2016-11" db="EMBL/GenBank/DDBJ databases">
        <authorList>
            <person name="Jaros S."/>
            <person name="Januszkiewicz K."/>
            <person name="Wedrychowicz H."/>
        </authorList>
    </citation>
    <scope>NUCLEOTIDE SEQUENCE [LARGE SCALE GENOMIC DNA]</scope>
    <source>
        <strain evidence="2">DSM 27989</strain>
    </source>
</reference>
<dbReference type="GO" id="GO:0016787">
    <property type="term" value="F:hydrolase activity"/>
    <property type="evidence" value="ECO:0007669"/>
    <property type="project" value="UniProtKB-KW"/>
</dbReference>
<reference evidence="1" key="1">
    <citation type="journal article" date="2014" name="Int. J. Syst. Evol. Microbiol.">
        <title>Complete genome of a new Firmicutes species belonging to the dominant human colonic microbiota ('Ruminococcus bicirculans') reveals two chromosomes and a selective capacity to utilize plant glucans.</title>
        <authorList>
            <consortium name="NISC Comparative Sequencing Program"/>
            <person name="Wegmann U."/>
            <person name="Louis P."/>
            <person name="Goesmann A."/>
            <person name="Henrissat B."/>
            <person name="Duncan S.H."/>
            <person name="Flint H.J."/>
        </authorList>
    </citation>
    <scope>NUCLEOTIDE SEQUENCE</scope>
    <source>
        <strain evidence="1">CGMCC 1.12707</strain>
    </source>
</reference>